<organism evidence="7 8">
    <name type="scientific">Pararhodobacter aggregans</name>
    <dbReference type="NCBI Taxonomy" id="404875"/>
    <lineage>
        <taxon>Bacteria</taxon>
        <taxon>Pseudomonadati</taxon>
        <taxon>Pseudomonadota</taxon>
        <taxon>Alphaproteobacteria</taxon>
        <taxon>Rhodobacterales</taxon>
        <taxon>Paracoccaceae</taxon>
        <taxon>Pararhodobacter</taxon>
    </lineage>
</organism>
<dbReference type="PANTHER" id="PTHR30136">
    <property type="entry name" value="HELIX-TURN-HELIX TRANSCRIPTIONAL REGULATOR, ICLR FAMILY"/>
    <property type="match status" value="1"/>
</dbReference>
<accession>A0A2T7UUL8</accession>
<evidence type="ECO:0000259" key="5">
    <source>
        <dbReference type="PROSITE" id="PS51077"/>
    </source>
</evidence>
<dbReference type="Gene3D" id="3.30.450.40">
    <property type="match status" value="1"/>
</dbReference>
<comment type="caution">
    <text evidence="7">The sequence shown here is derived from an EMBL/GenBank/DDBJ whole genome shotgun (WGS) entry which is preliminary data.</text>
</comment>
<dbReference type="AlphaFoldDB" id="A0A2T7UUL8"/>
<feature type="domain" description="HTH iclR-type" evidence="5">
    <location>
        <begin position="24"/>
        <end position="86"/>
    </location>
</feature>
<evidence type="ECO:0000313" key="7">
    <source>
        <dbReference type="EMBL" id="PVE48372.1"/>
    </source>
</evidence>
<dbReference type="EMBL" id="QDDR01000002">
    <property type="protein sequence ID" value="PVE48372.1"/>
    <property type="molecule type" value="Genomic_DNA"/>
</dbReference>
<dbReference type="GO" id="GO:0045892">
    <property type="term" value="P:negative regulation of DNA-templated transcription"/>
    <property type="evidence" value="ECO:0007669"/>
    <property type="project" value="TreeGrafter"/>
</dbReference>
<protein>
    <submittedName>
        <fullName evidence="7">IclR family transcriptional regulator</fullName>
    </submittedName>
</protein>
<dbReference type="SUPFAM" id="SSF55781">
    <property type="entry name" value="GAF domain-like"/>
    <property type="match status" value="1"/>
</dbReference>
<proteinExistence type="predicted"/>
<dbReference type="Pfam" id="PF09339">
    <property type="entry name" value="HTH_IclR"/>
    <property type="match status" value="1"/>
</dbReference>
<dbReference type="SMART" id="SM00346">
    <property type="entry name" value="HTH_ICLR"/>
    <property type="match status" value="1"/>
</dbReference>
<keyword evidence="2" id="KW-0238">DNA-binding</keyword>
<feature type="compositionally biased region" description="Acidic residues" evidence="4">
    <location>
        <begin position="7"/>
        <end position="18"/>
    </location>
</feature>
<keyword evidence="3" id="KW-0804">Transcription</keyword>
<name>A0A2T7UUL8_9RHOB</name>
<feature type="region of interest" description="Disordered" evidence="4">
    <location>
        <begin position="1"/>
        <end position="20"/>
    </location>
</feature>
<dbReference type="InterPro" id="IPR050707">
    <property type="entry name" value="HTH_MetabolicPath_Reg"/>
</dbReference>
<feature type="domain" description="IclR-ED" evidence="6">
    <location>
        <begin position="87"/>
        <end position="274"/>
    </location>
</feature>
<gene>
    <name evidence="7" type="ORF">DDE23_04690</name>
</gene>
<keyword evidence="1" id="KW-0805">Transcription regulation</keyword>
<evidence type="ECO:0000256" key="2">
    <source>
        <dbReference type="ARBA" id="ARBA00023125"/>
    </source>
</evidence>
<reference evidence="7 8" key="1">
    <citation type="journal article" date="2011" name="Syst. Appl. Microbiol.">
        <title>Defluviimonas denitrificans gen. nov., sp. nov., and Pararhodobacter aggregans gen. nov., sp. nov., non-phototrophic Rhodobacteraceae from the biofilter of a marine aquaculture.</title>
        <authorList>
            <person name="Foesel B.U."/>
            <person name="Drake H.L."/>
            <person name="Schramm A."/>
        </authorList>
    </citation>
    <scope>NUCLEOTIDE SEQUENCE [LARGE SCALE GENOMIC DNA]</scope>
    <source>
        <strain evidence="7 8">D1-19</strain>
    </source>
</reference>
<dbReference type="Gene3D" id="1.10.10.10">
    <property type="entry name" value="Winged helix-like DNA-binding domain superfamily/Winged helix DNA-binding domain"/>
    <property type="match status" value="1"/>
</dbReference>
<evidence type="ECO:0000256" key="3">
    <source>
        <dbReference type="ARBA" id="ARBA00023163"/>
    </source>
</evidence>
<sequence length="276" mass="30113">MQHDAEQTTEGDSPLDEGSDPKFVTALARGLSLLRAFRPNEVHLSNNTLAQRAGLPKATVTRLTYTLCKLGYLVQAEPSGEYRLGPGVLTLGYGVLSGMELKERAALELAEVCKGENVNVAAALGERYGQSVVYLATHRFPNSVSMVFHLGAQVPLFHSSIGRAILMGLPGDEQLSLLDEAQRTTDSAEDRTRLAQGLTRAREDFARWGFCTSFGEWRKEINGVAAPVRPVQGRSLYAINVGGFGFLNPPEDLLTQYAPRLLRAARALSLRPETDE</sequence>
<dbReference type="InterPro" id="IPR036390">
    <property type="entry name" value="WH_DNA-bd_sf"/>
</dbReference>
<evidence type="ECO:0000259" key="6">
    <source>
        <dbReference type="PROSITE" id="PS51078"/>
    </source>
</evidence>
<dbReference type="InterPro" id="IPR036388">
    <property type="entry name" value="WH-like_DNA-bd_sf"/>
</dbReference>
<dbReference type="PANTHER" id="PTHR30136:SF33">
    <property type="entry name" value="TRANSCRIPTIONAL REGULATORY PROTEIN"/>
    <property type="match status" value="1"/>
</dbReference>
<dbReference type="PROSITE" id="PS51078">
    <property type="entry name" value="ICLR_ED"/>
    <property type="match status" value="1"/>
</dbReference>
<dbReference type="GO" id="GO:0003700">
    <property type="term" value="F:DNA-binding transcription factor activity"/>
    <property type="evidence" value="ECO:0007669"/>
    <property type="project" value="TreeGrafter"/>
</dbReference>
<dbReference type="InterPro" id="IPR005471">
    <property type="entry name" value="Tscrpt_reg_IclR_N"/>
</dbReference>
<dbReference type="InterPro" id="IPR014757">
    <property type="entry name" value="Tscrpt_reg_IclR_C"/>
</dbReference>
<dbReference type="GO" id="GO:0003677">
    <property type="term" value="F:DNA binding"/>
    <property type="evidence" value="ECO:0007669"/>
    <property type="project" value="UniProtKB-KW"/>
</dbReference>
<dbReference type="RefSeq" id="WP_107750741.1">
    <property type="nucleotide sequence ID" value="NZ_QBKF01000002.1"/>
</dbReference>
<dbReference type="InterPro" id="IPR029016">
    <property type="entry name" value="GAF-like_dom_sf"/>
</dbReference>
<dbReference type="Pfam" id="PF01614">
    <property type="entry name" value="IclR_C"/>
    <property type="match status" value="1"/>
</dbReference>
<dbReference type="PROSITE" id="PS51077">
    <property type="entry name" value="HTH_ICLR"/>
    <property type="match status" value="1"/>
</dbReference>
<dbReference type="SUPFAM" id="SSF46785">
    <property type="entry name" value="Winged helix' DNA-binding domain"/>
    <property type="match status" value="1"/>
</dbReference>
<evidence type="ECO:0000256" key="4">
    <source>
        <dbReference type="SAM" id="MobiDB-lite"/>
    </source>
</evidence>
<dbReference type="Proteomes" id="UP000244810">
    <property type="component" value="Unassembled WGS sequence"/>
</dbReference>
<keyword evidence="8" id="KW-1185">Reference proteome</keyword>
<dbReference type="OrthoDB" id="9807558at2"/>
<evidence type="ECO:0000256" key="1">
    <source>
        <dbReference type="ARBA" id="ARBA00023015"/>
    </source>
</evidence>
<evidence type="ECO:0000313" key="8">
    <source>
        <dbReference type="Proteomes" id="UP000244810"/>
    </source>
</evidence>